<sequence length="1134" mass="130078">MESWLSNHNTAKNIRLASVPHWDYNYLISTGFSSQNNDREIKLYDIRNLQSTLDKPLKVPSGSAPMIPICDKSLPIVYICMKGEGIRLYQLENGELTFQNAPKFERQLVDIQLLPKDSCDRAKVEIARFLFLGVDKTLDFNSISIPRKPDSNNQDLYPPSILKNDISVEAWLRGDTEQALNLITTIKPTLTVKDKVEKQLQIQKESLAKVLVQKWVDCTILLKSNTLYLGLKNNYELKLIGNISHITKPPSINHAMKSIDIEIKNILYKIMFSSEDELSEWSDIFSRLTNLPKLPKQNTHALLLDQLVVYGASEDPRKALEKNLVTLSESGMIHIYQPDMKLYLAGSDPKLTLNMGKVQSIAQKNLKYLAFYFEDSIYHLEYNNEHSLNLWLEQISNYNHPKLSKLLYEGFCFASIDSSTSEKRWLVIFEDFMVYTLNQFSSKYLLKITGENWTDLPITNDIAQCVIDFLYLGKRMRLACNENYSSWANAFDLFRNFNYNFFLTNDIDKEDFVKFTKDRNYTFPSKTVRELNNTGTGYASNPLLIKVVPSNNSFWAETISLLNVKLEDKCCVVGDAGDKLYVWSSKDASKLCQAEAVSIASTIRKDRGCKPVLLFTDEAAIKNSFYKLLGKDLDVAQRLENMFVEHQNKIFKLRSIGEAIHRTFLKQYEGIVTSRSILTSSCIVVCGHEVYCWYQNNQDISEKNLILAGAKSLAQALSKRCSLVIFGEEYEGRESALFKKKFCDFVLELPINLRLDDGVPAGSIAKSIIQEKIDFKDLLKLKHTLESSTVYRTKSIETYIIRNFERIPFNAVVDSKHGLMMLSRAESYLFVHCYTTDTSKIEKCTLYFWQGSLSSIIDKGTSAFLAVEVGKEKQCDLFKIFDCKYFLLLNSTTTFPDNEKLIHKIVEIRLMPETGIIRGLEVSKECDGCLILDLIQSNYSSLIVFGQNYYSSWKGNYSPSVEQGVIETIGSKLKANVVNEVQFANLEFLKEIEVMSNKFDSRLFLFSNSTGVVSGSEIVNFTQDDLEGSIVGVLTNEINIYIWVGDASQPNLLKFVLEILKEPLEFVQFFHGWNNLKFPSDKKNLKQMHEEFDLVYERLHRQFYTKEQLISKDIPGHLDKTKLELIYHFGKERQ</sequence>
<keyword evidence="3" id="KW-1185">Reference proteome</keyword>
<dbReference type="InterPro" id="IPR007122">
    <property type="entry name" value="Villin/Gelsolin"/>
</dbReference>
<dbReference type="PANTHER" id="PTHR11977:SF51">
    <property type="entry name" value="PROTEIN FLIGHTLESS-1 HOMOLOG"/>
    <property type="match status" value="1"/>
</dbReference>
<organism evidence="2 3">
    <name type="scientific">Boothiomyces macroporosus</name>
    <dbReference type="NCBI Taxonomy" id="261099"/>
    <lineage>
        <taxon>Eukaryota</taxon>
        <taxon>Fungi</taxon>
        <taxon>Fungi incertae sedis</taxon>
        <taxon>Chytridiomycota</taxon>
        <taxon>Chytridiomycota incertae sedis</taxon>
        <taxon>Chytridiomycetes</taxon>
        <taxon>Rhizophydiales</taxon>
        <taxon>Terramycetaceae</taxon>
        <taxon>Boothiomyces</taxon>
    </lineage>
</organism>
<dbReference type="Gene3D" id="2.130.10.10">
    <property type="entry name" value="YVTN repeat-like/Quinoprotein amine dehydrogenase"/>
    <property type="match status" value="1"/>
</dbReference>
<reference evidence="2" key="1">
    <citation type="submission" date="2020-05" db="EMBL/GenBank/DDBJ databases">
        <title>Phylogenomic resolution of chytrid fungi.</title>
        <authorList>
            <person name="Stajich J.E."/>
            <person name="Amses K."/>
            <person name="Simmons R."/>
            <person name="Seto K."/>
            <person name="Myers J."/>
            <person name="Bonds A."/>
            <person name="Quandt C.A."/>
            <person name="Barry K."/>
            <person name="Liu P."/>
            <person name="Grigoriev I."/>
            <person name="Longcore J.E."/>
            <person name="James T.Y."/>
        </authorList>
    </citation>
    <scope>NUCLEOTIDE SEQUENCE</scope>
    <source>
        <strain evidence="2">PLAUS21</strain>
    </source>
</reference>
<accession>A0AAD5Y7A7</accession>
<evidence type="ECO:0000313" key="3">
    <source>
        <dbReference type="Proteomes" id="UP001210925"/>
    </source>
</evidence>
<evidence type="ECO:0000313" key="2">
    <source>
        <dbReference type="EMBL" id="KAJ3256246.1"/>
    </source>
</evidence>
<dbReference type="InterPro" id="IPR029006">
    <property type="entry name" value="ADF-H/Gelsolin-like_dom_sf"/>
</dbReference>
<dbReference type="GO" id="GO:0051015">
    <property type="term" value="F:actin filament binding"/>
    <property type="evidence" value="ECO:0007669"/>
    <property type="project" value="InterPro"/>
</dbReference>
<dbReference type="GO" id="GO:0051016">
    <property type="term" value="P:barbed-end actin filament capping"/>
    <property type="evidence" value="ECO:0007669"/>
    <property type="project" value="TreeGrafter"/>
</dbReference>
<name>A0AAD5Y7A7_9FUNG</name>
<dbReference type="GO" id="GO:0005737">
    <property type="term" value="C:cytoplasm"/>
    <property type="evidence" value="ECO:0007669"/>
    <property type="project" value="TreeGrafter"/>
</dbReference>
<dbReference type="AlphaFoldDB" id="A0AAD5Y7A7"/>
<dbReference type="SMART" id="SM01167">
    <property type="entry name" value="DUF1900"/>
    <property type="match status" value="1"/>
</dbReference>
<proteinExistence type="predicted"/>
<dbReference type="PANTHER" id="PTHR11977">
    <property type="entry name" value="VILLIN"/>
    <property type="match status" value="1"/>
</dbReference>
<protein>
    <submittedName>
        <fullName evidence="2">Coronin-2B</fullName>
    </submittedName>
</protein>
<comment type="caution">
    <text evidence="2">The sequence shown here is derived from an EMBL/GenBank/DDBJ whole genome shotgun (WGS) entry which is preliminary data.</text>
</comment>
<keyword evidence="1" id="KW-0677">Repeat</keyword>
<dbReference type="SUPFAM" id="SSF55753">
    <property type="entry name" value="Actin depolymerizing proteins"/>
    <property type="match status" value="2"/>
</dbReference>
<dbReference type="EMBL" id="JADGKB010000053">
    <property type="protein sequence ID" value="KAJ3256246.1"/>
    <property type="molecule type" value="Genomic_DNA"/>
</dbReference>
<dbReference type="Gene3D" id="3.40.20.10">
    <property type="entry name" value="Severin"/>
    <property type="match status" value="4"/>
</dbReference>
<dbReference type="GO" id="GO:0015629">
    <property type="term" value="C:actin cytoskeleton"/>
    <property type="evidence" value="ECO:0007669"/>
    <property type="project" value="TreeGrafter"/>
</dbReference>
<evidence type="ECO:0000256" key="1">
    <source>
        <dbReference type="ARBA" id="ARBA00022737"/>
    </source>
</evidence>
<dbReference type="GO" id="GO:0005546">
    <property type="term" value="F:phosphatidylinositol-4,5-bisphosphate binding"/>
    <property type="evidence" value="ECO:0007669"/>
    <property type="project" value="TreeGrafter"/>
</dbReference>
<dbReference type="GO" id="GO:0008154">
    <property type="term" value="P:actin polymerization or depolymerization"/>
    <property type="evidence" value="ECO:0007669"/>
    <property type="project" value="TreeGrafter"/>
</dbReference>
<gene>
    <name evidence="2" type="primary">CORO2B</name>
    <name evidence="2" type="ORF">HK103_005609</name>
</gene>
<dbReference type="InterPro" id="IPR015943">
    <property type="entry name" value="WD40/YVTN_repeat-like_dom_sf"/>
</dbReference>
<dbReference type="Proteomes" id="UP001210925">
    <property type="component" value="Unassembled WGS sequence"/>
</dbReference>
<dbReference type="GO" id="GO:0051014">
    <property type="term" value="P:actin filament severing"/>
    <property type="evidence" value="ECO:0007669"/>
    <property type="project" value="TreeGrafter"/>
</dbReference>